<accession>A0A7C3GTT0</accession>
<gene>
    <name evidence="2" type="ORF">ENJ40_02035</name>
</gene>
<evidence type="ECO:0000313" key="2">
    <source>
        <dbReference type="EMBL" id="HFC97224.1"/>
    </source>
</evidence>
<dbReference type="Proteomes" id="UP000886043">
    <property type="component" value="Unassembled WGS sequence"/>
</dbReference>
<sequence length="139" mass="16925">MNLLRVYRREWLGWLALLALFTLSFYLALREYRHYTGARRQLHLTRQRVGEVRRALFRMRTYAGYSFWRHLGQPQQVEILEKVELHPLLQAVNKLSDLYTRRGFFFLREFRLDTCLETSPGRRRRCRPHLLVRGTKVVF</sequence>
<name>A0A7C3GTT0_9BACT</name>
<keyword evidence="1" id="KW-0472">Membrane</keyword>
<comment type="caution">
    <text evidence="2">The sequence shown here is derived from an EMBL/GenBank/DDBJ whole genome shotgun (WGS) entry which is preliminary data.</text>
</comment>
<keyword evidence="1" id="KW-0812">Transmembrane</keyword>
<feature type="transmembrane region" description="Helical" evidence="1">
    <location>
        <begin position="12"/>
        <end position="29"/>
    </location>
</feature>
<keyword evidence="1" id="KW-1133">Transmembrane helix</keyword>
<dbReference type="EMBL" id="DRMH01000020">
    <property type="protein sequence ID" value="HFC97224.1"/>
    <property type="molecule type" value="Genomic_DNA"/>
</dbReference>
<dbReference type="AlphaFoldDB" id="A0A7C3GTT0"/>
<reference evidence="2" key="1">
    <citation type="journal article" date="2020" name="mSystems">
        <title>Genome- and Community-Level Interaction Insights into Carbon Utilization and Element Cycling Functions of Hydrothermarchaeota in Hydrothermal Sediment.</title>
        <authorList>
            <person name="Zhou Z."/>
            <person name="Liu Y."/>
            <person name="Xu W."/>
            <person name="Pan J."/>
            <person name="Luo Z.H."/>
            <person name="Li M."/>
        </authorList>
    </citation>
    <scope>NUCLEOTIDE SEQUENCE [LARGE SCALE GENOMIC DNA]</scope>
    <source>
        <strain evidence="2">HyVt-483</strain>
    </source>
</reference>
<protein>
    <submittedName>
        <fullName evidence="2">Uncharacterized protein</fullName>
    </submittedName>
</protein>
<evidence type="ECO:0000256" key="1">
    <source>
        <dbReference type="SAM" id="Phobius"/>
    </source>
</evidence>
<organism evidence="2">
    <name type="scientific">Thermosulfurimonas dismutans</name>
    <dbReference type="NCBI Taxonomy" id="999894"/>
    <lineage>
        <taxon>Bacteria</taxon>
        <taxon>Pseudomonadati</taxon>
        <taxon>Thermodesulfobacteriota</taxon>
        <taxon>Thermodesulfobacteria</taxon>
        <taxon>Thermodesulfobacteriales</taxon>
        <taxon>Thermodesulfobacteriaceae</taxon>
        <taxon>Thermosulfurimonas</taxon>
    </lineage>
</organism>
<proteinExistence type="predicted"/>